<dbReference type="InterPro" id="IPR001789">
    <property type="entry name" value="Sig_transdc_resp-reg_receiver"/>
</dbReference>
<dbReference type="Proteomes" id="UP000309872">
    <property type="component" value="Unassembled WGS sequence"/>
</dbReference>
<dbReference type="PANTHER" id="PTHR44688:SF16">
    <property type="entry name" value="DNA-BINDING TRANSCRIPTIONAL ACTIVATOR DEVR_DOSR"/>
    <property type="match status" value="1"/>
</dbReference>
<gene>
    <name evidence="7" type="ORF">FAZ19_15535</name>
</gene>
<dbReference type="Pfam" id="PF00196">
    <property type="entry name" value="GerE"/>
    <property type="match status" value="1"/>
</dbReference>
<proteinExistence type="predicted"/>
<reference evidence="7 8" key="1">
    <citation type="submission" date="2019-04" db="EMBL/GenBank/DDBJ databases">
        <title>Sphingobacterium olei sp. nov., isolated from oil-contaminated soil.</title>
        <authorList>
            <person name="Liu B."/>
        </authorList>
    </citation>
    <scope>NUCLEOTIDE SEQUENCE [LARGE SCALE GENOMIC DNA]</scope>
    <source>
        <strain evidence="7 8">Y3L14</strain>
    </source>
</reference>
<dbReference type="InterPro" id="IPR016032">
    <property type="entry name" value="Sig_transdc_resp-reg_C-effctor"/>
</dbReference>
<keyword evidence="4" id="KW-0597">Phosphoprotein</keyword>
<dbReference type="GO" id="GO:0000160">
    <property type="term" value="P:phosphorelay signal transduction system"/>
    <property type="evidence" value="ECO:0007669"/>
    <property type="project" value="InterPro"/>
</dbReference>
<evidence type="ECO:0000259" key="5">
    <source>
        <dbReference type="PROSITE" id="PS50043"/>
    </source>
</evidence>
<protein>
    <submittedName>
        <fullName evidence="7">Response regulator transcription factor</fullName>
    </submittedName>
</protein>
<name>A0A4U0GZC1_9SPHI</name>
<evidence type="ECO:0000259" key="6">
    <source>
        <dbReference type="PROSITE" id="PS50110"/>
    </source>
</evidence>
<evidence type="ECO:0000256" key="4">
    <source>
        <dbReference type="PROSITE-ProRule" id="PRU00169"/>
    </source>
</evidence>
<evidence type="ECO:0000313" key="8">
    <source>
        <dbReference type="Proteomes" id="UP000309872"/>
    </source>
</evidence>
<evidence type="ECO:0000256" key="3">
    <source>
        <dbReference type="ARBA" id="ARBA00023163"/>
    </source>
</evidence>
<sequence length="209" mass="23964">MMSNDVAIVLDDHQLFGESFSVLLEKYTKFDTVHTFQNASELTRFLGEHSRKKFYLFLDYYLQNSNGLAVLSDVKRINKLCKNIFLTSASSWPVLHHIESHSPDGIISKVTGLDVLLECINEVEKGNSYRCPIFQEIKTKNISNKPIIFTARELEILKYFASGNTIAQTAEITYLSHHTIVSHRRNMMAKVNCTTIGQLLNYAKEWKLI</sequence>
<dbReference type="GO" id="GO:0003677">
    <property type="term" value="F:DNA binding"/>
    <property type="evidence" value="ECO:0007669"/>
    <property type="project" value="UniProtKB-KW"/>
</dbReference>
<dbReference type="SUPFAM" id="SSF46894">
    <property type="entry name" value="C-terminal effector domain of the bipartite response regulators"/>
    <property type="match status" value="1"/>
</dbReference>
<dbReference type="InterPro" id="IPR036388">
    <property type="entry name" value="WH-like_DNA-bd_sf"/>
</dbReference>
<dbReference type="RefSeq" id="WP_136821660.1">
    <property type="nucleotide sequence ID" value="NZ_BMJX01000004.1"/>
</dbReference>
<feature type="modified residue" description="4-aspartylphosphate" evidence="4">
    <location>
        <position position="59"/>
    </location>
</feature>
<dbReference type="SMART" id="SM00421">
    <property type="entry name" value="HTH_LUXR"/>
    <property type="match status" value="1"/>
</dbReference>
<dbReference type="InterPro" id="IPR000792">
    <property type="entry name" value="Tscrpt_reg_LuxR_C"/>
</dbReference>
<evidence type="ECO:0000256" key="2">
    <source>
        <dbReference type="ARBA" id="ARBA00023125"/>
    </source>
</evidence>
<keyword evidence="1" id="KW-0805">Transcription regulation</keyword>
<dbReference type="PROSITE" id="PS50110">
    <property type="entry name" value="RESPONSE_REGULATORY"/>
    <property type="match status" value="1"/>
</dbReference>
<evidence type="ECO:0000313" key="7">
    <source>
        <dbReference type="EMBL" id="TJY64600.1"/>
    </source>
</evidence>
<keyword evidence="3" id="KW-0804">Transcription</keyword>
<accession>A0A4U0GZC1</accession>
<dbReference type="CDD" id="cd06170">
    <property type="entry name" value="LuxR_C_like"/>
    <property type="match status" value="1"/>
</dbReference>
<dbReference type="Gene3D" id="1.10.10.10">
    <property type="entry name" value="Winged helix-like DNA-binding domain superfamily/Winged helix DNA-binding domain"/>
    <property type="match status" value="1"/>
</dbReference>
<keyword evidence="8" id="KW-1185">Reference proteome</keyword>
<dbReference type="PANTHER" id="PTHR44688">
    <property type="entry name" value="DNA-BINDING TRANSCRIPTIONAL ACTIVATOR DEVR_DOSR"/>
    <property type="match status" value="1"/>
</dbReference>
<organism evidence="7 8">
    <name type="scientific">Sphingobacterium alkalisoli</name>
    <dbReference type="NCBI Taxonomy" id="1874115"/>
    <lineage>
        <taxon>Bacteria</taxon>
        <taxon>Pseudomonadati</taxon>
        <taxon>Bacteroidota</taxon>
        <taxon>Sphingobacteriia</taxon>
        <taxon>Sphingobacteriales</taxon>
        <taxon>Sphingobacteriaceae</taxon>
        <taxon>Sphingobacterium</taxon>
    </lineage>
</organism>
<dbReference type="Gene3D" id="3.40.50.2300">
    <property type="match status" value="1"/>
</dbReference>
<dbReference type="SUPFAM" id="SSF52172">
    <property type="entry name" value="CheY-like"/>
    <property type="match status" value="1"/>
</dbReference>
<feature type="domain" description="Response regulatory" evidence="6">
    <location>
        <begin position="6"/>
        <end position="124"/>
    </location>
</feature>
<feature type="domain" description="HTH luxR-type" evidence="5">
    <location>
        <begin position="142"/>
        <end position="207"/>
    </location>
</feature>
<dbReference type="OrthoDB" id="9797341at2"/>
<keyword evidence="2" id="KW-0238">DNA-binding</keyword>
<dbReference type="Pfam" id="PF00072">
    <property type="entry name" value="Response_reg"/>
    <property type="match status" value="1"/>
</dbReference>
<comment type="caution">
    <text evidence="7">The sequence shown here is derived from an EMBL/GenBank/DDBJ whole genome shotgun (WGS) entry which is preliminary data.</text>
</comment>
<evidence type="ECO:0000256" key="1">
    <source>
        <dbReference type="ARBA" id="ARBA00023015"/>
    </source>
</evidence>
<dbReference type="PRINTS" id="PR00038">
    <property type="entry name" value="HTHLUXR"/>
</dbReference>
<dbReference type="AlphaFoldDB" id="A0A4U0GZC1"/>
<dbReference type="EMBL" id="SUKA01000004">
    <property type="protein sequence ID" value="TJY64600.1"/>
    <property type="molecule type" value="Genomic_DNA"/>
</dbReference>
<dbReference type="GO" id="GO:0006355">
    <property type="term" value="P:regulation of DNA-templated transcription"/>
    <property type="evidence" value="ECO:0007669"/>
    <property type="project" value="InterPro"/>
</dbReference>
<dbReference type="PROSITE" id="PS50043">
    <property type="entry name" value="HTH_LUXR_2"/>
    <property type="match status" value="1"/>
</dbReference>
<dbReference type="InterPro" id="IPR011006">
    <property type="entry name" value="CheY-like_superfamily"/>
</dbReference>